<name>A0A532UUG5_UNCL8</name>
<evidence type="ECO:0000256" key="1">
    <source>
        <dbReference type="ARBA" id="ARBA00022679"/>
    </source>
</evidence>
<gene>
    <name evidence="4" type="ORF">CEE37_12420</name>
</gene>
<dbReference type="GO" id="GO:0016301">
    <property type="term" value="F:kinase activity"/>
    <property type="evidence" value="ECO:0007669"/>
    <property type="project" value="UniProtKB-KW"/>
</dbReference>
<proteinExistence type="predicted"/>
<sequence length="311" mass="33293">MNSCCPIRTEVKQFDVVGLGLCAWDRIFLFDEYPGPNQKVETVASTGSGGGPVPNAMVVFSKLGGKSAFIGVTGDKQEGLKIRSDLIKYNVDVTHLSIQAGRRSPCAYIWVDRRNGQRTVALDPGDTDPVNAEELPEILLSSTPLLLIDGRNSEVCIRAAELCLKGDGKVILDAGSPRQGIADILKITDHAVVSSDFLRGTFPQTGNDDALKQLQMMGPSSVVVTMGEKGGLWREGKENGTYSAFKTPVLDTTGAGDAFHGAYLFGLKMGMDMVGRCRFASAAAALICRSLGGRATTPAYEEVQKLIEDQT</sequence>
<reference evidence="4 5" key="1">
    <citation type="submission" date="2017-06" db="EMBL/GenBank/DDBJ databases">
        <title>Novel microbial phyla capable of carbon fixation and sulfur reduction in deep-sea sediments.</title>
        <authorList>
            <person name="Huang J."/>
            <person name="Baker B."/>
            <person name="Wang Y."/>
        </authorList>
    </citation>
    <scope>NUCLEOTIDE SEQUENCE [LARGE SCALE GENOMIC DNA]</scope>
    <source>
        <strain evidence="4">B3_LCP</strain>
    </source>
</reference>
<dbReference type="InterPro" id="IPR011611">
    <property type="entry name" value="PfkB_dom"/>
</dbReference>
<organism evidence="4 5">
    <name type="scientific">candidate division LCP-89 bacterium B3_LCP</name>
    <dbReference type="NCBI Taxonomy" id="2012998"/>
    <lineage>
        <taxon>Bacteria</taxon>
        <taxon>Pseudomonadati</taxon>
        <taxon>Bacteria division LCP-89</taxon>
    </lineage>
</organism>
<comment type="caution">
    <text evidence="4">The sequence shown here is derived from an EMBL/GenBank/DDBJ whole genome shotgun (WGS) entry which is preliminary data.</text>
</comment>
<evidence type="ECO:0000256" key="2">
    <source>
        <dbReference type="ARBA" id="ARBA00022777"/>
    </source>
</evidence>
<dbReference type="Pfam" id="PF00294">
    <property type="entry name" value="PfkB"/>
    <property type="match status" value="1"/>
</dbReference>
<dbReference type="InterPro" id="IPR002173">
    <property type="entry name" value="Carboh/pur_kinase_PfkB_CS"/>
</dbReference>
<feature type="domain" description="Carbohydrate kinase PfkB" evidence="3">
    <location>
        <begin position="16"/>
        <end position="298"/>
    </location>
</feature>
<dbReference type="PANTHER" id="PTHR42774">
    <property type="entry name" value="PHOSPHOTRANSFERASE SYSTEM TRANSPORT PROTEIN"/>
    <property type="match status" value="1"/>
</dbReference>
<dbReference type="SUPFAM" id="SSF53613">
    <property type="entry name" value="Ribokinase-like"/>
    <property type="match status" value="1"/>
</dbReference>
<dbReference type="Gene3D" id="3.40.1190.20">
    <property type="match status" value="1"/>
</dbReference>
<dbReference type="AlphaFoldDB" id="A0A532UUG5"/>
<evidence type="ECO:0000313" key="5">
    <source>
        <dbReference type="Proteomes" id="UP000319619"/>
    </source>
</evidence>
<keyword evidence="1" id="KW-0808">Transferase</keyword>
<dbReference type="InterPro" id="IPR052562">
    <property type="entry name" value="Ketohexokinase-related"/>
</dbReference>
<protein>
    <recommendedName>
        <fullName evidence="3">Carbohydrate kinase PfkB domain-containing protein</fullName>
    </recommendedName>
</protein>
<dbReference type="PANTHER" id="PTHR42774:SF3">
    <property type="entry name" value="KETOHEXOKINASE"/>
    <property type="match status" value="1"/>
</dbReference>
<dbReference type="EMBL" id="NJBN01000009">
    <property type="protein sequence ID" value="TKJ38561.1"/>
    <property type="molecule type" value="Genomic_DNA"/>
</dbReference>
<dbReference type="InterPro" id="IPR029056">
    <property type="entry name" value="Ribokinase-like"/>
</dbReference>
<evidence type="ECO:0000313" key="4">
    <source>
        <dbReference type="EMBL" id="TKJ38561.1"/>
    </source>
</evidence>
<dbReference type="Proteomes" id="UP000319619">
    <property type="component" value="Unassembled WGS sequence"/>
</dbReference>
<accession>A0A532UUG5</accession>
<evidence type="ECO:0000259" key="3">
    <source>
        <dbReference type="Pfam" id="PF00294"/>
    </source>
</evidence>
<keyword evidence="2" id="KW-0418">Kinase</keyword>
<dbReference type="PROSITE" id="PS00584">
    <property type="entry name" value="PFKB_KINASES_2"/>
    <property type="match status" value="1"/>
</dbReference>